<dbReference type="OrthoDB" id="572496at2"/>
<dbReference type="Proteomes" id="UP000268230">
    <property type="component" value="Chromosome"/>
</dbReference>
<dbReference type="InterPro" id="IPR000182">
    <property type="entry name" value="GNAT_dom"/>
</dbReference>
<organism evidence="4 5">
    <name type="scientific">Pseudomonas entomophila</name>
    <dbReference type="NCBI Taxonomy" id="312306"/>
    <lineage>
        <taxon>Bacteria</taxon>
        <taxon>Pseudomonadati</taxon>
        <taxon>Pseudomonadota</taxon>
        <taxon>Gammaproteobacteria</taxon>
        <taxon>Pseudomonadales</taxon>
        <taxon>Pseudomonadaceae</taxon>
        <taxon>Pseudomonas</taxon>
    </lineage>
</organism>
<dbReference type="PROSITE" id="PS51186">
    <property type="entry name" value="GNAT"/>
    <property type="match status" value="1"/>
</dbReference>
<dbReference type="AlphaFoldDB" id="A0A3Q8U0X7"/>
<keyword evidence="2" id="KW-0012">Acyltransferase</keyword>
<gene>
    <name evidence="4" type="ORF">EJA05_13035</name>
</gene>
<evidence type="ECO:0000313" key="5">
    <source>
        <dbReference type="Proteomes" id="UP000268230"/>
    </source>
</evidence>
<name>A0A3Q8U0X7_9PSED</name>
<dbReference type="Pfam" id="PF00583">
    <property type="entry name" value="Acetyltransf_1"/>
    <property type="match status" value="1"/>
</dbReference>
<protein>
    <submittedName>
        <fullName evidence="4">N-acetyltransferase</fullName>
    </submittedName>
</protein>
<dbReference type="PANTHER" id="PTHR43800">
    <property type="entry name" value="PEPTIDYL-LYSINE N-ACETYLTRANSFERASE YJAB"/>
    <property type="match status" value="1"/>
</dbReference>
<dbReference type="InterPro" id="IPR016181">
    <property type="entry name" value="Acyl_CoA_acyltransferase"/>
</dbReference>
<dbReference type="SUPFAM" id="SSF55729">
    <property type="entry name" value="Acyl-CoA N-acyltransferases (Nat)"/>
    <property type="match status" value="1"/>
</dbReference>
<evidence type="ECO:0000256" key="2">
    <source>
        <dbReference type="ARBA" id="ARBA00023315"/>
    </source>
</evidence>
<dbReference type="GO" id="GO:0016747">
    <property type="term" value="F:acyltransferase activity, transferring groups other than amino-acyl groups"/>
    <property type="evidence" value="ECO:0007669"/>
    <property type="project" value="InterPro"/>
</dbReference>
<evidence type="ECO:0000256" key="1">
    <source>
        <dbReference type="ARBA" id="ARBA00022679"/>
    </source>
</evidence>
<reference evidence="4 5" key="1">
    <citation type="submission" date="2018-12" db="EMBL/GenBank/DDBJ databases">
        <authorList>
            <person name="Li S."/>
            <person name="Yang R."/>
            <person name="Chen G."/>
            <person name="Zou L."/>
            <person name="Zhang C."/>
            <person name="Chen Y."/>
            <person name="Liu Z."/>
            <person name="Li Y."/>
            <person name="Yan Y."/>
            <person name="Huang M."/>
            <person name="Chen T."/>
        </authorList>
    </citation>
    <scope>NUCLEOTIDE SEQUENCE [LARGE SCALE GENOMIC DNA]</scope>
    <source>
        <strain evidence="4 5">1257</strain>
    </source>
</reference>
<dbReference type="PANTHER" id="PTHR43800:SF1">
    <property type="entry name" value="PEPTIDYL-LYSINE N-ACETYLTRANSFERASE YJAB"/>
    <property type="match status" value="1"/>
</dbReference>
<proteinExistence type="predicted"/>
<feature type="domain" description="N-acetyltransferase" evidence="3">
    <location>
        <begin position="1"/>
        <end position="164"/>
    </location>
</feature>
<evidence type="ECO:0000259" key="3">
    <source>
        <dbReference type="PROSITE" id="PS51186"/>
    </source>
</evidence>
<evidence type="ECO:0000313" key="4">
    <source>
        <dbReference type="EMBL" id="AZL68596.1"/>
    </source>
</evidence>
<dbReference type="CDD" id="cd04301">
    <property type="entry name" value="NAT_SF"/>
    <property type="match status" value="1"/>
</dbReference>
<dbReference type="EMBL" id="CP034338">
    <property type="protein sequence ID" value="AZL68596.1"/>
    <property type="molecule type" value="Genomic_DNA"/>
</dbReference>
<keyword evidence="1 4" id="KW-0808">Transferase</keyword>
<sequence length="167" mass="18277">MTVRPTLATDLPLLPAIERSAAQAFRQYPTLAWLADSEAMAEAAHAEFFLAGTSWVAVNAQDRPLGFLCANRVGAVLHIDELSVRQDAQGQGLGRQLLDRAVTAARQLGLQAVTLTTFGEVPWNGPFYQRYGFERLGDEALDQRLKSILAGERAHGLEDRCAMRLAV</sequence>
<dbReference type="KEGG" id="pory:EJA05_13035"/>
<accession>A0A3Q8U0X7</accession>
<dbReference type="Gene3D" id="3.40.630.30">
    <property type="match status" value="1"/>
</dbReference>